<feature type="transmembrane region" description="Helical" evidence="9">
    <location>
        <begin position="470"/>
        <end position="497"/>
    </location>
</feature>
<feature type="transmembrane region" description="Helical" evidence="9">
    <location>
        <begin position="923"/>
        <end position="946"/>
    </location>
</feature>
<dbReference type="Proteomes" id="UP000245461">
    <property type="component" value="Unassembled WGS sequence"/>
</dbReference>
<feature type="transmembrane region" description="Helical" evidence="9">
    <location>
        <begin position="897"/>
        <end position="917"/>
    </location>
</feature>
<evidence type="ECO:0000313" key="11">
    <source>
        <dbReference type="Proteomes" id="UP000245461"/>
    </source>
</evidence>
<name>A0A317DX26_9PROT</name>
<dbReference type="OrthoDB" id="9806532at2"/>
<dbReference type="FunFam" id="3.30.70.1430:FF:000002">
    <property type="entry name" value="Efflux pump membrane transporter"/>
    <property type="match status" value="1"/>
</dbReference>
<dbReference type="GO" id="GO:0042910">
    <property type="term" value="F:xenobiotic transmembrane transporter activity"/>
    <property type="evidence" value="ECO:0007669"/>
    <property type="project" value="TreeGrafter"/>
</dbReference>
<evidence type="ECO:0000256" key="8">
    <source>
        <dbReference type="ARBA" id="ARBA00023136"/>
    </source>
</evidence>
<dbReference type="Pfam" id="PF00873">
    <property type="entry name" value="ACR_tran"/>
    <property type="match status" value="1"/>
</dbReference>
<dbReference type="SUPFAM" id="SSF82693">
    <property type="entry name" value="Multidrug efflux transporter AcrB pore domain, PN1, PN2, PC1 and PC2 subdomains"/>
    <property type="match status" value="3"/>
</dbReference>
<evidence type="ECO:0000256" key="4">
    <source>
        <dbReference type="ARBA" id="ARBA00022475"/>
    </source>
</evidence>
<dbReference type="FunFam" id="3.30.2090.10:FF:000001">
    <property type="entry name" value="Efflux pump membrane transporter"/>
    <property type="match status" value="1"/>
</dbReference>
<accession>A0A317DX26</accession>
<dbReference type="Gene3D" id="3.30.70.1320">
    <property type="entry name" value="Multidrug efflux transporter AcrB pore domain like"/>
    <property type="match status" value="1"/>
</dbReference>
<dbReference type="AlphaFoldDB" id="A0A317DX26"/>
<keyword evidence="3 9" id="KW-0813">Transport</keyword>
<feature type="transmembrane region" description="Helical" evidence="9">
    <location>
        <begin position="967"/>
        <end position="988"/>
    </location>
</feature>
<comment type="similarity">
    <text evidence="2 9">Belongs to the resistance-nodulation-cell division (RND) (TC 2.A.6) family.</text>
</comment>
<proteinExistence type="inferred from homology"/>
<dbReference type="GO" id="GO:0009636">
    <property type="term" value="P:response to toxic substance"/>
    <property type="evidence" value="ECO:0007669"/>
    <property type="project" value="UniProtKB-ARBA"/>
</dbReference>
<dbReference type="GO" id="GO:0005886">
    <property type="term" value="C:plasma membrane"/>
    <property type="evidence" value="ECO:0007669"/>
    <property type="project" value="UniProtKB-SubCell"/>
</dbReference>
<feature type="transmembrane region" description="Helical" evidence="9">
    <location>
        <begin position="1000"/>
        <end position="1026"/>
    </location>
</feature>
<protein>
    <recommendedName>
        <fullName evidence="9">Efflux pump membrane transporter</fullName>
    </recommendedName>
</protein>
<comment type="subcellular location">
    <subcellularLocation>
        <location evidence="1 9">Cell inner membrane</location>
        <topology evidence="1 9">Multi-pass membrane protein</topology>
    </subcellularLocation>
</comment>
<evidence type="ECO:0000256" key="1">
    <source>
        <dbReference type="ARBA" id="ARBA00004429"/>
    </source>
</evidence>
<evidence type="ECO:0000313" key="10">
    <source>
        <dbReference type="EMBL" id="PWR19297.1"/>
    </source>
</evidence>
<feature type="transmembrane region" description="Helical" evidence="9">
    <location>
        <begin position="340"/>
        <end position="359"/>
    </location>
</feature>
<gene>
    <name evidence="10" type="ORF">DKG74_17620</name>
</gene>
<reference evidence="10 11" key="1">
    <citation type="submission" date="2018-05" db="EMBL/GenBank/DDBJ databases">
        <title>Zavarzinia sp. HR-AS.</title>
        <authorList>
            <person name="Lee Y."/>
            <person name="Jeon C.O."/>
        </authorList>
    </citation>
    <scope>NUCLEOTIDE SEQUENCE [LARGE SCALE GENOMIC DNA]</scope>
    <source>
        <strain evidence="10 11">HR-AS</strain>
    </source>
</reference>
<dbReference type="Gene3D" id="1.20.1640.10">
    <property type="entry name" value="Multidrug efflux transporter AcrB transmembrane domain"/>
    <property type="match status" value="2"/>
</dbReference>
<dbReference type="Gene3D" id="3.30.70.1440">
    <property type="entry name" value="Multidrug efflux transporter AcrB pore domain"/>
    <property type="match status" value="1"/>
</dbReference>
<dbReference type="InterPro" id="IPR027463">
    <property type="entry name" value="AcrB_DN_DC_subdom"/>
</dbReference>
<dbReference type="FunFam" id="3.30.2090.10:FF:000002">
    <property type="entry name" value="Efflux pump membrane transporter"/>
    <property type="match status" value="1"/>
</dbReference>
<dbReference type="NCBIfam" id="TIGR00915">
    <property type="entry name" value="2A0602"/>
    <property type="match status" value="1"/>
</dbReference>
<evidence type="ECO:0000256" key="5">
    <source>
        <dbReference type="ARBA" id="ARBA00022519"/>
    </source>
</evidence>
<dbReference type="NCBIfam" id="NF000282">
    <property type="entry name" value="RND_permease_1"/>
    <property type="match status" value="1"/>
</dbReference>
<keyword evidence="7 9" id="KW-1133">Transmembrane helix</keyword>
<dbReference type="FunFam" id="3.30.70.1430:FF:000001">
    <property type="entry name" value="Efflux pump membrane transporter"/>
    <property type="match status" value="1"/>
</dbReference>
<dbReference type="InterPro" id="IPR004764">
    <property type="entry name" value="MdtF-like"/>
</dbReference>
<organism evidence="10 11">
    <name type="scientific">Zavarzinia aquatilis</name>
    <dbReference type="NCBI Taxonomy" id="2211142"/>
    <lineage>
        <taxon>Bacteria</taxon>
        <taxon>Pseudomonadati</taxon>
        <taxon>Pseudomonadota</taxon>
        <taxon>Alphaproteobacteria</taxon>
        <taxon>Rhodospirillales</taxon>
        <taxon>Zavarziniaceae</taxon>
        <taxon>Zavarzinia</taxon>
    </lineage>
</organism>
<dbReference type="Gene3D" id="3.30.70.1430">
    <property type="entry name" value="Multidrug efflux transporter AcrB pore domain"/>
    <property type="match status" value="2"/>
</dbReference>
<feature type="transmembrane region" description="Helical" evidence="9">
    <location>
        <begin position="537"/>
        <end position="556"/>
    </location>
</feature>
<comment type="caution">
    <text evidence="10">The sequence shown here is derived from an EMBL/GenBank/DDBJ whole genome shotgun (WGS) entry which is preliminary data.</text>
</comment>
<dbReference type="SUPFAM" id="SSF82714">
    <property type="entry name" value="Multidrug efflux transporter AcrB TolC docking domain, DN and DC subdomains"/>
    <property type="match status" value="2"/>
</dbReference>
<evidence type="ECO:0000256" key="6">
    <source>
        <dbReference type="ARBA" id="ARBA00022692"/>
    </source>
</evidence>
<dbReference type="GO" id="GO:0015562">
    <property type="term" value="F:efflux transmembrane transporter activity"/>
    <property type="evidence" value="ECO:0007669"/>
    <property type="project" value="InterPro"/>
</dbReference>
<evidence type="ECO:0000256" key="7">
    <source>
        <dbReference type="ARBA" id="ARBA00022989"/>
    </source>
</evidence>
<evidence type="ECO:0000256" key="2">
    <source>
        <dbReference type="ARBA" id="ARBA00010942"/>
    </source>
</evidence>
<dbReference type="SUPFAM" id="SSF82866">
    <property type="entry name" value="Multidrug efflux transporter AcrB transmembrane domain"/>
    <property type="match status" value="2"/>
</dbReference>
<dbReference type="RefSeq" id="WP_109907496.1">
    <property type="nucleotide sequence ID" value="NZ_QGLE01000012.1"/>
</dbReference>
<dbReference type="Gene3D" id="3.30.2090.10">
    <property type="entry name" value="Multidrug efflux transporter AcrB TolC docking domain, DN and DC subdomains"/>
    <property type="match status" value="2"/>
</dbReference>
<feature type="transmembrane region" description="Helical" evidence="9">
    <location>
        <begin position="366"/>
        <end position="386"/>
    </location>
</feature>
<sequence>MANFFIDRPIFAWVIAIVIMLAGGLAIFGLPIAQYPAIAPTTISITSTYPGASAKALEDSVTQVIEQKMKGIDHLRYMASTSSSSGLSVITLTFNSGTDPDIAQVQVQNKLALATPSLPQSVQQQGVVVAKATDNFLMVIGLVAGDSGQTQTDLADYIGAQLVDPLSRVDGVGDIQVFGSQYALRIWLDPARLNAFGLTASDVTAALQAQNVQVSAGQLGGTPPVPGQELNATIVAQSLLTSPEQFAAILLKGASTGARVTLGDVARVEVGSESYDVIARYNGVPAAGIGLKLAAGANALSTAEAVRAKMTELSAFFPPGVHAVYPYDTTPFVKISIEEVVKTLIEAIILVFVVMYVFLQNFRATLIPTIAVPVVLLGTFGVLFALGYSINVLTMFAMVLAIGLLVDDAIVVVENVERVMSEEGLSPREATRKSMGQITGALVGIALVLSAVFVPMAFFSGSAGVIYRQFSVTIVSAMVLSVLVALVLTPALCATILKPVHKGEGHRHGGLFGWFNRGFDAASRGYERSVGGLLKRIPAVFVVYLAIVVGLGFLFVRLPTSFLPDEDQAILFGQAQLPVGATQERTMEVVKQMEQHFLGDQGEAVNSIFTVQGFSFGGNGQNVALAFVGLKDWAVRQRPDLAVQAVAGRAMGTFMAIKDAMVFAFAPPAVIELGNASGFDLQLKDLGGIGHDRLLMARNMLLGMAGQDPRLMGVRPNGQEDEPQYRIDIDVVRAGSLGLSIADINATLSTAWGGAYVNDFVDRGRIKKVYVQSDAPYRMTPEDLNRWHVRNDKGEMVPFSAFASARWDFGPARLERYNGQPSFSIQGSAAPGLSSGDAMLAMEELIAKLPPGVGYEWTGLSDQERASGDQAPMLYAISILVVFLCLAALYESWSIPFSVILVVPLGVIGAVLAASLRGLSNDIFFQVGLLTTVGLSAKNAILIVEFAKEQQEKGMDLIAATLEAVRLRLRPILMTSLAFILGVSPLVLANGAGSGGQNAIGTGVMGGMIAATVLGIFFVPVFFVMIRRLFYRKAATPAPQPAE</sequence>
<dbReference type="InterPro" id="IPR001036">
    <property type="entry name" value="Acrflvin-R"/>
</dbReference>
<dbReference type="PANTHER" id="PTHR32063:SF13">
    <property type="entry name" value="MULTIDRUG EFFLUX PUMP SUBUNIT ACRB-RELATED"/>
    <property type="match status" value="1"/>
</dbReference>
<evidence type="ECO:0000256" key="9">
    <source>
        <dbReference type="RuleBase" id="RU364070"/>
    </source>
</evidence>
<feature type="transmembrane region" description="Helical" evidence="9">
    <location>
        <begin position="434"/>
        <end position="458"/>
    </location>
</feature>
<evidence type="ECO:0000256" key="3">
    <source>
        <dbReference type="ARBA" id="ARBA00022448"/>
    </source>
</evidence>
<keyword evidence="4" id="KW-1003">Cell membrane</keyword>
<keyword evidence="8 9" id="KW-0472">Membrane</keyword>
<keyword evidence="5 9" id="KW-0997">Cell inner membrane</keyword>
<dbReference type="EMBL" id="QGLE01000012">
    <property type="protein sequence ID" value="PWR19297.1"/>
    <property type="molecule type" value="Genomic_DNA"/>
</dbReference>
<feature type="transmembrane region" description="Helical" evidence="9">
    <location>
        <begin position="12"/>
        <end position="33"/>
    </location>
</feature>
<keyword evidence="6 9" id="KW-0812">Transmembrane</keyword>
<comment type="caution">
    <text evidence="9">Lacks conserved residue(s) required for the propagation of feature annotation.</text>
</comment>
<dbReference type="FunFam" id="1.20.1640.10:FF:000001">
    <property type="entry name" value="Efflux pump membrane transporter"/>
    <property type="match status" value="1"/>
</dbReference>
<dbReference type="PANTHER" id="PTHR32063">
    <property type="match status" value="1"/>
</dbReference>
<dbReference type="PRINTS" id="PR00702">
    <property type="entry name" value="ACRIFLAVINRP"/>
</dbReference>
<feature type="transmembrane region" description="Helical" evidence="9">
    <location>
        <begin position="873"/>
        <end position="890"/>
    </location>
</feature>
<dbReference type="FunFam" id="1.20.1640.10:FF:000002">
    <property type="entry name" value="Efflux pump membrane transporter"/>
    <property type="match status" value="1"/>
</dbReference>
<keyword evidence="11" id="KW-1185">Reference proteome</keyword>